<dbReference type="InterPro" id="IPR027417">
    <property type="entry name" value="P-loop_NTPase"/>
</dbReference>
<dbReference type="Gene3D" id="3.40.50.300">
    <property type="entry name" value="P-loop containing nucleotide triphosphate hydrolases"/>
    <property type="match status" value="1"/>
</dbReference>
<keyword evidence="2" id="KW-1185">Reference proteome</keyword>
<evidence type="ECO:0000313" key="1">
    <source>
        <dbReference type="EMBL" id="TCL08029.1"/>
    </source>
</evidence>
<dbReference type="SUPFAM" id="SSF52540">
    <property type="entry name" value="P-loop containing nucleoside triphosphate hydrolases"/>
    <property type="match status" value="1"/>
</dbReference>
<dbReference type="OrthoDB" id="7705857at2"/>
<name>A0A4R1NK87_9RHOB</name>
<evidence type="ECO:0008006" key="3">
    <source>
        <dbReference type="Google" id="ProtNLM"/>
    </source>
</evidence>
<dbReference type="AlphaFoldDB" id="A0A4R1NK87"/>
<reference evidence="1 2" key="1">
    <citation type="submission" date="2019-03" db="EMBL/GenBank/DDBJ databases">
        <title>Genomic Encyclopedia of Archaeal and Bacterial Type Strains, Phase II (KMG-II): from individual species to whole genera.</title>
        <authorList>
            <person name="Goeker M."/>
        </authorList>
    </citation>
    <scope>NUCLEOTIDE SEQUENCE [LARGE SCALE GENOMIC DNA]</scope>
    <source>
        <strain evidence="1 2">DSM 26433</strain>
    </source>
</reference>
<evidence type="ECO:0000313" key="2">
    <source>
        <dbReference type="Proteomes" id="UP000295673"/>
    </source>
</evidence>
<dbReference type="RefSeq" id="WP_132858196.1">
    <property type="nucleotide sequence ID" value="NZ_SMGR01000001.1"/>
</dbReference>
<sequence>MASKTRPLIIHAGFHKTGTTTLQRTLRENRDALKRHCNIHFKWKIRPLVHATCGYSTWRDPLTLGKVSVRADEYWAAQPTFKSRALILSAEQLAGHLPGRPDVPDYRTAVPILSEIVASARRRFEKTDQEADIRIVMTTRQPDAWIESAYWEHVKSSGITMDVDQFRTQVGPVADQRPVLEELAESIAPAPVIPLALEHWQSLPLGLAAPLLDLAEVPPKVRDSLTPATPQNTRLPQPLLDELLDLNRKISDREARNAAKDALMAAHERSQRGE</sequence>
<organism evidence="1 2">
    <name type="scientific">Shimia isoporae</name>
    <dbReference type="NCBI Taxonomy" id="647720"/>
    <lineage>
        <taxon>Bacteria</taxon>
        <taxon>Pseudomonadati</taxon>
        <taxon>Pseudomonadota</taxon>
        <taxon>Alphaproteobacteria</taxon>
        <taxon>Rhodobacterales</taxon>
        <taxon>Roseobacteraceae</taxon>
    </lineage>
</organism>
<dbReference type="Proteomes" id="UP000295673">
    <property type="component" value="Unassembled WGS sequence"/>
</dbReference>
<proteinExistence type="predicted"/>
<dbReference type="EMBL" id="SMGR01000001">
    <property type="protein sequence ID" value="TCL08029.1"/>
    <property type="molecule type" value="Genomic_DNA"/>
</dbReference>
<accession>A0A4R1NK87</accession>
<comment type="caution">
    <text evidence="1">The sequence shown here is derived from an EMBL/GenBank/DDBJ whole genome shotgun (WGS) entry which is preliminary data.</text>
</comment>
<gene>
    <name evidence="1" type="ORF">BXY66_0060</name>
</gene>
<protein>
    <recommendedName>
        <fullName evidence="3">Sulfotransferase family protein</fullName>
    </recommendedName>
</protein>